<sequence length="89" mass="10406">MWGGRGEELLPFQQAPMDIYFSLAEKRLATSVAFAWVSYRFGLTILRLLRKYLNRAAVRRRQARRSSRVGQGSQTTETDNATSWLRYYL</sequence>
<organism evidence="3 4">
    <name type="scientific">Blastomyces gilchristii (strain SLH14081)</name>
    <name type="common">Blastomyces dermatitidis</name>
    <dbReference type="NCBI Taxonomy" id="559298"/>
    <lineage>
        <taxon>Eukaryota</taxon>
        <taxon>Fungi</taxon>
        <taxon>Dikarya</taxon>
        <taxon>Ascomycota</taxon>
        <taxon>Pezizomycotina</taxon>
        <taxon>Eurotiomycetes</taxon>
        <taxon>Eurotiomycetidae</taxon>
        <taxon>Onygenales</taxon>
        <taxon>Ajellomycetaceae</taxon>
        <taxon>Blastomyces</taxon>
    </lineage>
</organism>
<evidence type="ECO:0000256" key="2">
    <source>
        <dbReference type="SAM" id="Phobius"/>
    </source>
</evidence>
<keyword evidence="2" id="KW-0472">Membrane</keyword>
<dbReference type="AlphaFoldDB" id="A0A179UTP4"/>
<dbReference type="GeneID" id="8503088"/>
<feature type="transmembrane region" description="Helical" evidence="2">
    <location>
        <begin position="28"/>
        <end position="49"/>
    </location>
</feature>
<feature type="region of interest" description="Disordered" evidence="1">
    <location>
        <begin position="61"/>
        <end position="89"/>
    </location>
</feature>
<keyword evidence="2" id="KW-1133">Transmembrane helix</keyword>
<dbReference type="Proteomes" id="UP000002038">
    <property type="component" value="Unassembled WGS sequence"/>
</dbReference>
<dbReference type="OrthoDB" id="10295229at2759"/>
<keyword evidence="4" id="KW-1185">Reference proteome</keyword>
<dbReference type="RefSeq" id="XP_002622934.2">
    <property type="nucleotide sequence ID" value="XM_002622888.2"/>
</dbReference>
<dbReference type="EMBL" id="GG657462">
    <property type="protein sequence ID" value="OAT11163.1"/>
    <property type="molecule type" value="Genomic_DNA"/>
</dbReference>
<name>A0A179UTP4_BLAGS</name>
<reference evidence="4" key="1">
    <citation type="journal article" date="2015" name="PLoS Genet.">
        <title>The dynamic genome and transcriptome of the human fungal pathogen Blastomyces and close relative Emmonsia.</title>
        <authorList>
            <person name="Munoz J.F."/>
            <person name="Gauthier G.M."/>
            <person name="Desjardins C.A."/>
            <person name="Gallo J.E."/>
            <person name="Holder J."/>
            <person name="Sullivan T.D."/>
            <person name="Marty A.J."/>
            <person name="Carmen J.C."/>
            <person name="Chen Z."/>
            <person name="Ding L."/>
            <person name="Gujja S."/>
            <person name="Magrini V."/>
            <person name="Misas E."/>
            <person name="Mitreva M."/>
            <person name="Priest M."/>
            <person name="Saif S."/>
            <person name="Whiston E.A."/>
            <person name="Young S."/>
            <person name="Zeng Q."/>
            <person name="Goldman W.E."/>
            <person name="Mardis E.R."/>
            <person name="Taylor J.W."/>
            <person name="McEwen J.G."/>
            <person name="Clay O.K."/>
            <person name="Klein B.S."/>
            <person name="Cuomo C.A."/>
        </authorList>
    </citation>
    <scope>NUCLEOTIDE SEQUENCE [LARGE SCALE GENOMIC DNA]</scope>
    <source>
        <strain evidence="4">SLH14081</strain>
    </source>
</reference>
<keyword evidence="2" id="KW-0812">Transmembrane</keyword>
<evidence type="ECO:0000313" key="4">
    <source>
        <dbReference type="Proteomes" id="UP000002038"/>
    </source>
</evidence>
<evidence type="ECO:0000313" key="3">
    <source>
        <dbReference type="EMBL" id="OAT11163.1"/>
    </source>
</evidence>
<proteinExistence type="predicted"/>
<gene>
    <name evidence="3" type="ORF">BDBG_06114</name>
</gene>
<dbReference type="VEuPathDB" id="FungiDB:BDBG_06114"/>
<protein>
    <submittedName>
        <fullName evidence="3">Uncharacterized protein</fullName>
    </submittedName>
</protein>
<evidence type="ECO:0000256" key="1">
    <source>
        <dbReference type="SAM" id="MobiDB-lite"/>
    </source>
</evidence>
<accession>A0A179UTP4</accession>
<dbReference type="KEGG" id="bgh:BDBG_06114"/>